<dbReference type="AlphaFoldDB" id="A0A078MA64"/>
<gene>
    <name evidence="3" type="ORF">BN1049_00713</name>
</gene>
<evidence type="ECO:0000256" key="1">
    <source>
        <dbReference type="ARBA" id="ARBA00023284"/>
    </source>
</evidence>
<dbReference type="InterPro" id="IPR017937">
    <property type="entry name" value="Thioredoxin_CS"/>
</dbReference>
<dbReference type="OrthoDB" id="9796554at2"/>
<dbReference type="InterPro" id="IPR000866">
    <property type="entry name" value="AhpC/TSA"/>
</dbReference>
<name>A0A078MA64_9PSED</name>
<reference evidence="3" key="1">
    <citation type="submission" date="2014-07" db="EMBL/GenBank/DDBJ databases">
        <authorList>
            <person name="Urmite Genomes Urmite Genomes"/>
        </authorList>
    </citation>
    <scope>NUCLEOTIDE SEQUENCE</scope>
    <source>
        <strain evidence="3">12M76_air</strain>
    </source>
</reference>
<dbReference type="PROSITE" id="PS51352">
    <property type="entry name" value="THIOREDOXIN_2"/>
    <property type="match status" value="1"/>
</dbReference>
<proteinExistence type="predicted"/>
<dbReference type="InterPro" id="IPR013766">
    <property type="entry name" value="Thioredoxin_domain"/>
</dbReference>
<organism evidence="3">
    <name type="scientific">Pseudomonas saudimassiliensis</name>
    <dbReference type="NCBI Taxonomy" id="1461581"/>
    <lineage>
        <taxon>Bacteria</taxon>
        <taxon>Pseudomonadati</taxon>
        <taxon>Pseudomonadota</taxon>
        <taxon>Gammaproteobacteria</taxon>
        <taxon>Pseudomonadales</taxon>
        <taxon>Pseudomonadaceae</taxon>
        <taxon>Pseudomonas</taxon>
    </lineage>
</organism>
<feature type="domain" description="Thioredoxin" evidence="2">
    <location>
        <begin position="8"/>
        <end position="145"/>
    </location>
</feature>
<sequence length="145" mass="16042">MRAGLYGMLLGAALLLVGCGEQQWLDHKGNTLSRADLQGRWMVVNYWAEWCAPCRHELPEFNHLAENPEVVVLGVNYDGITGEALSDLADEMDIRFAVVGQDFADSFGLEHPQVLPTTYVFNPEGELLHSLAGPQTEETVLALMQ</sequence>
<dbReference type="EMBL" id="LM997413">
    <property type="protein sequence ID" value="CEA02307.1"/>
    <property type="molecule type" value="Genomic_DNA"/>
</dbReference>
<dbReference type="PROSITE" id="PS00194">
    <property type="entry name" value="THIOREDOXIN_1"/>
    <property type="match status" value="1"/>
</dbReference>
<dbReference type="Pfam" id="PF00578">
    <property type="entry name" value="AhpC-TSA"/>
    <property type="match status" value="1"/>
</dbReference>
<dbReference type="EMBL" id="LK391969">
    <property type="protein sequence ID" value="CEF25796.1"/>
    <property type="molecule type" value="Genomic_DNA"/>
</dbReference>
<evidence type="ECO:0000313" key="3">
    <source>
        <dbReference type="EMBL" id="CEA02307.1"/>
    </source>
</evidence>
<evidence type="ECO:0000259" key="2">
    <source>
        <dbReference type="PROSITE" id="PS51352"/>
    </source>
</evidence>
<dbReference type="PANTHER" id="PTHR42852">
    <property type="entry name" value="THIOL:DISULFIDE INTERCHANGE PROTEIN DSBE"/>
    <property type="match status" value="1"/>
</dbReference>
<dbReference type="SUPFAM" id="SSF52833">
    <property type="entry name" value="Thioredoxin-like"/>
    <property type="match status" value="1"/>
</dbReference>
<dbReference type="PANTHER" id="PTHR42852:SF13">
    <property type="entry name" value="PROTEIN DIPZ"/>
    <property type="match status" value="1"/>
</dbReference>
<dbReference type="InterPro" id="IPR050553">
    <property type="entry name" value="Thioredoxin_ResA/DsbE_sf"/>
</dbReference>
<dbReference type="Gene3D" id="3.40.30.10">
    <property type="entry name" value="Glutaredoxin"/>
    <property type="match status" value="1"/>
</dbReference>
<dbReference type="GO" id="GO:0016209">
    <property type="term" value="F:antioxidant activity"/>
    <property type="evidence" value="ECO:0007669"/>
    <property type="project" value="InterPro"/>
</dbReference>
<dbReference type="InterPro" id="IPR036249">
    <property type="entry name" value="Thioredoxin-like_sf"/>
</dbReference>
<dbReference type="PROSITE" id="PS51257">
    <property type="entry name" value="PROKAR_LIPOPROTEIN"/>
    <property type="match status" value="1"/>
</dbReference>
<dbReference type="GO" id="GO:0015036">
    <property type="term" value="F:disulfide oxidoreductase activity"/>
    <property type="evidence" value="ECO:0007669"/>
    <property type="project" value="UniProtKB-ARBA"/>
</dbReference>
<dbReference type="RefSeq" id="WP_044498349.1">
    <property type="nucleotide sequence ID" value="NZ_LK391969.1"/>
</dbReference>
<protein>
    <submittedName>
        <fullName evidence="3">Alkyl hydroperoxide reductase/thiol specific antioxidant/Mal allergen</fullName>
    </submittedName>
</protein>
<accession>A0A078MA64</accession>
<dbReference type="PATRIC" id="fig|1461581.3.peg.697"/>
<keyword evidence="1" id="KW-0676">Redox-active center</keyword>
<dbReference type="CDD" id="cd02966">
    <property type="entry name" value="TlpA_like_family"/>
    <property type="match status" value="1"/>
</dbReference>